<evidence type="ECO:0000256" key="2">
    <source>
        <dbReference type="ARBA" id="ARBA00022723"/>
    </source>
</evidence>
<dbReference type="PRINTS" id="PR00352">
    <property type="entry name" value="3FE4SFRDOXIN"/>
</dbReference>
<dbReference type="PANTHER" id="PTHR36923:SF3">
    <property type="entry name" value="FERREDOXIN"/>
    <property type="match status" value="1"/>
</dbReference>
<dbReference type="GO" id="GO:0005506">
    <property type="term" value="F:iron ion binding"/>
    <property type="evidence" value="ECO:0007669"/>
    <property type="project" value="UniProtKB-UniRule"/>
</dbReference>
<evidence type="ECO:0000256" key="3">
    <source>
        <dbReference type="ARBA" id="ARBA00022982"/>
    </source>
</evidence>
<keyword evidence="4 6" id="KW-0408">Iron</keyword>
<dbReference type="InterPro" id="IPR051269">
    <property type="entry name" value="Fe-S_cluster_ET"/>
</dbReference>
<evidence type="ECO:0000256" key="1">
    <source>
        <dbReference type="ARBA" id="ARBA00022448"/>
    </source>
</evidence>
<evidence type="ECO:0000256" key="5">
    <source>
        <dbReference type="ARBA" id="ARBA00023014"/>
    </source>
</evidence>
<dbReference type="eggNOG" id="COG1141">
    <property type="taxonomic scope" value="Bacteria"/>
</dbReference>
<sequence length="75" mass="8410">MCKILHNNWEVSVMKVYVDQDECIACGVCIDMCPDVFDWNEDGKSHVIVDEVPADLEDCVRDAMSSCPTEAIKEA</sequence>
<evidence type="ECO:0000313" key="8">
    <source>
        <dbReference type="EMBL" id="AAM24968.1"/>
    </source>
</evidence>
<dbReference type="SUPFAM" id="SSF54862">
    <property type="entry name" value="4Fe-4S ferredoxins"/>
    <property type="match status" value="1"/>
</dbReference>
<dbReference type="InterPro" id="IPR017896">
    <property type="entry name" value="4Fe4S_Fe-S-bd"/>
</dbReference>
<dbReference type="InterPro" id="IPR001080">
    <property type="entry name" value="3Fe4S_ferredoxin"/>
</dbReference>
<keyword evidence="2 6" id="KW-0479">Metal-binding</keyword>
<dbReference type="Pfam" id="PF13370">
    <property type="entry name" value="Fer4_13"/>
    <property type="match status" value="1"/>
</dbReference>
<dbReference type="KEGG" id="tte:TTE1774"/>
<evidence type="ECO:0000259" key="7">
    <source>
        <dbReference type="PROSITE" id="PS51379"/>
    </source>
</evidence>
<organism evidence="8 9">
    <name type="scientific">Caldanaerobacter subterraneus subsp. tengcongensis (strain DSM 15242 / JCM 11007 / NBRC 100824 / MB4)</name>
    <name type="common">Thermoanaerobacter tengcongensis</name>
    <dbReference type="NCBI Taxonomy" id="273068"/>
    <lineage>
        <taxon>Bacteria</taxon>
        <taxon>Bacillati</taxon>
        <taxon>Bacillota</taxon>
        <taxon>Clostridia</taxon>
        <taxon>Thermoanaerobacterales</taxon>
        <taxon>Thermoanaerobacteraceae</taxon>
        <taxon>Caldanaerobacter</taxon>
    </lineage>
</organism>
<evidence type="ECO:0000256" key="4">
    <source>
        <dbReference type="ARBA" id="ARBA00023004"/>
    </source>
</evidence>
<dbReference type="GO" id="GO:0051536">
    <property type="term" value="F:iron-sulfur cluster binding"/>
    <property type="evidence" value="ECO:0007669"/>
    <property type="project" value="UniProtKB-KW"/>
</dbReference>
<keyword evidence="3 6" id="KW-0249">Electron transport</keyword>
<dbReference type="Gene3D" id="3.30.70.20">
    <property type="match status" value="1"/>
</dbReference>
<dbReference type="EMBL" id="AE008691">
    <property type="protein sequence ID" value="AAM24968.1"/>
    <property type="molecule type" value="Genomic_DNA"/>
</dbReference>
<name>Q8R952_CALS4</name>
<gene>
    <name evidence="8" type="primary">Fer</name>
    <name evidence="8" type="ordered locus">TTE1774</name>
</gene>
<dbReference type="InterPro" id="IPR017900">
    <property type="entry name" value="4Fe4S_Fe_S_CS"/>
</dbReference>
<keyword evidence="1 6" id="KW-0813">Transport</keyword>
<proteinExistence type="predicted"/>
<dbReference type="AlphaFoldDB" id="Q8R952"/>
<evidence type="ECO:0000256" key="6">
    <source>
        <dbReference type="RuleBase" id="RU368020"/>
    </source>
</evidence>
<dbReference type="PANTHER" id="PTHR36923">
    <property type="entry name" value="FERREDOXIN"/>
    <property type="match status" value="1"/>
</dbReference>
<feature type="domain" description="4Fe-4S ferredoxin-type" evidence="7">
    <location>
        <begin position="14"/>
        <end position="42"/>
    </location>
</feature>
<protein>
    <recommendedName>
        <fullName evidence="6">Ferredoxin</fullName>
    </recommendedName>
</protein>
<dbReference type="GO" id="GO:0009055">
    <property type="term" value="F:electron transfer activity"/>
    <property type="evidence" value="ECO:0007669"/>
    <property type="project" value="UniProtKB-UniRule"/>
</dbReference>
<reference evidence="8 9" key="1">
    <citation type="journal article" date="2002" name="Genome Res.">
        <title>A complete sequence of the T. tengcongensis genome.</title>
        <authorList>
            <person name="Bao Q."/>
            <person name="Tian Y."/>
            <person name="Li W."/>
            <person name="Xu Z."/>
            <person name="Xuan Z."/>
            <person name="Hu S."/>
            <person name="Dong W."/>
            <person name="Yang J."/>
            <person name="Chen Y."/>
            <person name="Xue Y."/>
            <person name="Xu Y."/>
            <person name="Lai X."/>
            <person name="Huang L."/>
            <person name="Dong X."/>
            <person name="Ma Y."/>
            <person name="Ling L."/>
            <person name="Tan H."/>
            <person name="Chen R."/>
            <person name="Wang J."/>
            <person name="Yu J."/>
            <person name="Yang H."/>
        </authorList>
    </citation>
    <scope>NUCLEOTIDE SEQUENCE [LARGE SCALE GENOMIC DNA]</scope>
    <source>
        <strain evidence="9">DSM 15242 / JCM 11007 / NBRC 100824 / MB4</strain>
    </source>
</reference>
<keyword evidence="9" id="KW-1185">Reference proteome</keyword>
<dbReference type="PROSITE" id="PS00198">
    <property type="entry name" value="4FE4S_FER_1"/>
    <property type="match status" value="1"/>
</dbReference>
<dbReference type="STRING" id="273068.TTE1774"/>
<comment type="function">
    <text evidence="6">Ferredoxins are iron-sulfur proteins that transfer electrons in a wide variety of metabolic reactions.</text>
</comment>
<keyword evidence="5 6" id="KW-0411">Iron-sulfur</keyword>
<evidence type="ECO:0000313" key="9">
    <source>
        <dbReference type="Proteomes" id="UP000000555"/>
    </source>
</evidence>
<dbReference type="Proteomes" id="UP000000555">
    <property type="component" value="Chromosome"/>
</dbReference>
<dbReference type="PROSITE" id="PS51379">
    <property type="entry name" value="4FE4S_FER_2"/>
    <property type="match status" value="1"/>
</dbReference>
<accession>Q8R952</accession>
<dbReference type="HOGENOM" id="CLU_139698_6_4_9"/>